<sequence>MTVIELGIFLSVHRSIQPLPSQDICDVVNGWFADTVSCASIDSATLLMRRRGWLAGTRCGFWATEQGRTVARPVLHGIVNMLDQGTRLLDVALMMSLLRLTKKELDSAIDL</sequence>
<accession>A0A0J9FML8</accession>
<gene>
    <name evidence="1" type="ORF">BV87_26760</name>
</gene>
<evidence type="ECO:0000313" key="1">
    <source>
        <dbReference type="EMBL" id="ATP22109.1"/>
    </source>
</evidence>
<evidence type="ECO:0000313" key="2">
    <source>
        <dbReference type="Proteomes" id="UP000037029"/>
    </source>
</evidence>
<dbReference type="EMBL" id="CP020927">
    <property type="protein sequence ID" value="ATP22109.1"/>
    <property type="molecule type" value="Genomic_DNA"/>
</dbReference>
<organism evidence="1 2">
    <name type="scientific">Sphingobium yanoikuyae</name>
    <name type="common">Sphingomonas yanoikuyae</name>
    <dbReference type="NCBI Taxonomy" id="13690"/>
    <lineage>
        <taxon>Bacteria</taxon>
        <taxon>Pseudomonadati</taxon>
        <taxon>Pseudomonadota</taxon>
        <taxon>Alphaproteobacteria</taxon>
        <taxon>Sphingomonadales</taxon>
        <taxon>Sphingomonadaceae</taxon>
        <taxon>Sphingobium</taxon>
    </lineage>
</organism>
<keyword evidence="1" id="KW-0614">Plasmid</keyword>
<evidence type="ECO:0008006" key="3">
    <source>
        <dbReference type="Google" id="ProtNLM"/>
    </source>
</evidence>
<dbReference type="AlphaFoldDB" id="A0A0J9FML8"/>
<dbReference type="Proteomes" id="UP000037029">
    <property type="component" value="Plasmid pses189"/>
</dbReference>
<reference evidence="1 2" key="1">
    <citation type="submission" date="2017-04" db="EMBL/GenBank/DDBJ databases">
        <title>Characterization, genome and methylation analysis of a phthalic acid esters degrading strain Sphingobium yanoikuyae SHJ.</title>
        <authorList>
            <person name="Feng L."/>
        </authorList>
    </citation>
    <scope>NUCLEOTIDE SEQUENCE [LARGE SCALE GENOMIC DNA]</scope>
    <source>
        <strain evidence="1 2">SHJ</strain>
        <plasmid evidence="2">Plasmid pses189</plasmid>
    </source>
</reference>
<protein>
    <recommendedName>
        <fullName evidence="3">MarR family transcriptional regulator</fullName>
    </recommendedName>
</protein>
<proteinExistence type="predicted"/>
<geneLocation type="plasmid" evidence="2">
    <name>pses189</name>
</geneLocation>
<name>A0A0J9FML8_SPHYA</name>